<dbReference type="InterPro" id="IPR049065">
    <property type="entry name" value="Nakanori"/>
</dbReference>
<protein>
    <submittedName>
        <fullName evidence="1">Uncharacterized protein</fullName>
    </submittedName>
</protein>
<dbReference type="EMBL" id="BKCJ010600550">
    <property type="protein sequence ID" value="GFB31730.1"/>
    <property type="molecule type" value="Genomic_DNA"/>
</dbReference>
<dbReference type="AlphaFoldDB" id="A0A699L9A8"/>
<name>A0A699L9A8_TANCI</name>
<gene>
    <name evidence="1" type="ORF">Tci_703701</name>
</gene>
<feature type="non-terminal residue" evidence="1">
    <location>
        <position position="184"/>
    </location>
</feature>
<dbReference type="PANTHER" id="PTHR36482">
    <property type="entry name" value="OSJNBA0024J22.15 PROTEIN"/>
    <property type="match status" value="1"/>
</dbReference>
<proteinExistence type="predicted"/>
<accession>A0A699L9A8</accession>
<dbReference type="Pfam" id="PF21230">
    <property type="entry name" value="Nakanori"/>
    <property type="match status" value="1"/>
</dbReference>
<comment type="caution">
    <text evidence="1">The sequence shown here is derived from an EMBL/GenBank/DDBJ whole genome shotgun (WGS) entry which is preliminary data.</text>
</comment>
<reference evidence="1" key="1">
    <citation type="journal article" date="2019" name="Sci. Rep.">
        <title>Draft genome of Tanacetum cinerariifolium, the natural source of mosquito coil.</title>
        <authorList>
            <person name="Yamashiro T."/>
            <person name="Shiraishi A."/>
            <person name="Satake H."/>
            <person name="Nakayama K."/>
        </authorList>
    </citation>
    <scope>NUCLEOTIDE SEQUENCE</scope>
</reference>
<dbReference type="InterPro" id="IPR053085">
    <property type="entry name" value="Jasmonate-induced_protein"/>
</dbReference>
<dbReference type="PANTHER" id="PTHR36482:SF5">
    <property type="entry name" value="23 KDA JASMONATE-INDUCED PROTEIN-LIKE"/>
    <property type="match status" value="1"/>
</dbReference>
<sequence>MASNVFGRPITEGNLLERAQLASKDPNAGKIKSWYGEVRDSYPAKVQNGQWGAFLHVSKTESSDNIGSMGYVTYDVKGDTDLGSSTTLMGWENLRPQDQVQQNTHSFCDIYDVGKIDRDDEIYGKIKANRTQCKAHNNGIWIKTNITTDTSPFFEAYFKFKEAEAASSQDRRMASNVFGKPITE</sequence>
<organism evidence="1">
    <name type="scientific">Tanacetum cinerariifolium</name>
    <name type="common">Dalmatian daisy</name>
    <name type="synonym">Chrysanthemum cinerariifolium</name>
    <dbReference type="NCBI Taxonomy" id="118510"/>
    <lineage>
        <taxon>Eukaryota</taxon>
        <taxon>Viridiplantae</taxon>
        <taxon>Streptophyta</taxon>
        <taxon>Embryophyta</taxon>
        <taxon>Tracheophyta</taxon>
        <taxon>Spermatophyta</taxon>
        <taxon>Magnoliopsida</taxon>
        <taxon>eudicotyledons</taxon>
        <taxon>Gunneridae</taxon>
        <taxon>Pentapetalae</taxon>
        <taxon>asterids</taxon>
        <taxon>campanulids</taxon>
        <taxon>Asterales</taxon>
        <taxon>Asteraceae</taxon>
        <taxon>Asteroideae</taxon>
        <taxon>Anthemideae</taxon>
        <taxon>Anthemidinae</taxon>
        <taxon>Tanacetum</taxon>
    </lineage>
</organism>
<evidence type="ECO:0000313" key="1">
    <source>
        <dbReference type="EMBL" id="GFB31730.1"/>
    </source>
</evidence>